<dbReference type="GO" id="GO:0005524">
    <property type="term" value="F:ATP binding"/>
    <property type="evidence" value="ECO:0007669"/>
    <property type="project" value="UniProtKB-KW"/>
</dbReference>
<dbReference type="EMBL" id="CAJJDO010000158">
    <property type="protein sequence ID" value="CAD8210135.1"/>
    <property type="molecule type" value="Genomic_DNA"/>
</dbReference>
<dbReference type="InterPro" id="IPR000719">
    <property type="entry name" value="Prot_kinase_dom"/>
</dbReference>
<protein>
    <recommendedName>
        <fullName evidence="3">Protein kinase domain-containing protein</fullName>
    </recommendedName>
</protein>
<reference evidence="4" key="1">
    <citation type="submission" date="2021-01" db="EMBL/GenBank/DDBJ databases">
        <authorList>
            <consortium name="Genoscope - CEA"/>
            <person name="William W."/>
        </authorList>
    </citation>
    <scope>NUCLEOTIDE SEQUENCE</scope>
</reference>
<name>A0A8S1Y7V7_9CILI</name>
<organism evidence="4 5">
    <name type="scientific">Paramecium pentaurelia</name>
    <dbReference type="NCBI Taxonomy" id="43138"/>
    <lineage>
        <taxon>Eukaryota</taxon>
        <taxon>Sar</taxon>
        <taxon>Alveolata</taxon>
        <taxon>Ciliophora</taxon>
        <taxon>Intramacronucleata</taxon>
        <taxon>Oligohymenophorea</taxon>
        <taxon>Peniculida</taxon>
        <taxon>Parameciidae</taxon>
        <taxon>Paramecium</taxon>
    </lineage>
</organism>
<evidence type="ECO:0000313" key="5">
    <source>
        <dbReference type="Proteomes" id="UP000689195"/>
    </source>
</evidence>
<dbReference type="Proteomes" id="UP000689195">
    <property type="component" value="Unassembled WGS sequence"/>
</dbReference>
<dbReference type="OrthoDB" id="4062651at2759"/>
<feature type="domain" description="Protein kinase" evidence="3">
    <location>
        <begin position="281"/>
        <end position="626"/>
    </location>
</feature>
<keyword evidence="5" id="KW-1185">Reference proteome</keyword>
<dbReference type="PANTHER" id="PTHR44329:SF298">
    <property type="entry name" value="MIXED LINEAGE KINASE DOMAIN-LIKE PROTEIN"/>
    <property type="match status" value="1"/>
</dbReference>
<dbReference type="GO" id="GO:0004674">
    <property type="term" value="F:protein serine/threonine kinase activity"/>
    <property type="evidence" value="ECO:0007669"/>
    <property type="project" value="TreeGrafter"/>
</dbReference>
<evidence type="ECO:0000313" key="4">
    <source>
        <dbReference type="EMBL" id="CAD8210135.1"/>
    </source>
</evidence>
<evidence type="ECO:0000256" key="1">
    <source>
        <dbReference type="ARBA" id="ARBA00022741"/>
    </source>
</evidence>
<proteinExistence type="predicted"/>
<keyword evidence="2" id="KW-0067">ATP-binding</keyword>
<dbReference type="PANTHER" id="PTHR44329">
    <property type="entry name" value="SERINE/THREONINE-PROTEIN KINASE TNNI3K-RELATED"/>
    <property type="match status" value="1"/>
</dbReference>
<gene>
    <name evidence="4" type="ORF">PPENT_87.1.T1580023</name>
</gene>
<accession>A0A8S1Y7V7</accession>
<evidence type="ECO:0000256" key="2">
    <source>
        <dbReference type="ARBA" id="ARBA00022840"/>
    </source>
</evidence>
<dbReference type="InterPro" id="IPR051681">
    <property type="entry name" value="Ser/Thr_Kinases-Pseudokinases"/>
</dbReference>
<dbReference type="AlphaFoldDB" id="A0A8S1Y7V7"/>
<comment type="caution">
    <text evidence="4">The sequence shown here is derived from an EMBL/GenBank/DDBJ whole genome shotgun (WGS) entry which is preliminary data.</text>
</comment>
<sequence length="630" mass="75763">MKEIQQEIMINQDEMEKEFSLLDLNDIEETQFDKFVYNNSFIETHFENLKFQNYDITQNRESQQWQITITLEQYSNKFLAICTTTINFLRKRLDCKSYIAKSDGQFIQVKEKYIQRLLAKYFCKINSSLKFACFSIENETGQIQLKLNSILIEEYWTDLMSLDPMLINESNHPLLKLLNMLHQTSHYAIGYHIYRLMHLINKLSYKVFPFLEQKLQDQYRKIHPQFNIYLLRIEEIIEDKCTIEISEDEIKQFQQHFTYPKQMNPQYKIINKIRLLNSEQIDKSEFISEGEYSILKKGQLDFTFEYNLDQQQTVSISNMNTDKSEFQVKQMDMMINQDQIKFQSTIKRTIVTKQYKQIKQDINVQQNEIQKKKQSRNFIYEKKILQILSQSLIDKNQRLVQNGYCPYIAQYYMTNQRDEYDSFLFMEFCQNMSLENFTYKFQTTQSLNTRLFILFQIANALRYLSQYGVIHNNLIPKNITKNYFVKLKGFGQAMYKQGDQINMYENYGGTLPYVAPEVVSLGNQKNNQNKIDHKSDIFSFGMLMYEYLFEQYPIDYKQSNQKYMIEKYQNQQYQIRSNLDFIKSLGPKHLMKHLRNLAIKCLHPDPKNRPNIEWIIICIKEGLIYLEKMY</sequence>
<dbReference type="PROSITE" id="PS50011">
    <property type="entry name" value="PROTEIN_KINASE_DOM"/>
    <property type="match status" value="1"/>
</dbReference>
<evidence type="ECO:0000259" key="3">
    <source>
        <dbReference type="PROSITE" id="PS50011"/>
    </source>
</evidence>
<dbReference type="Pfam" id="PF00069">
    <property type="entry name" value="Pkinase"/>
    <property type="match status" value="1"/>
</dbReference>
<keyword evidence="1" id="KW-0547">Nucleotide-binding</keyword>